<organism evidence="2 3">
    <name type="scientific">Trypanosoma cruzi</name>
    <dbReference type="NCBI Taxonomy" id="5693"/>
    <lineage>
        <taxon>Eukaryota</taxon>
        <taxon>Discoba</taxon>
        <taxon>Euglenozoa</taxon>
        <taxon>Kinetoplastea</taxon>
        <taxon>Metakinetoplastina</taxon>
        <taxon>Trypanosomatida</taxon>
        <taxon>Trypanosomatidae</taxon>
        <taxon>Trypanosoma</taxon>
        <taxon>Schizotrypanum</taxon>
    </lineage>
</organism>
<name>A0A2V2V978_TRYCR</name>
<dbReference type="InterPro" id="IPR056000">
    <property type="entry name" value="DUF7578"/>
</dbReference>
<dbReference type="VEuPathDB" id="TriTrypDB:C3747_308g31"/>
<evidence type="ECO:0000313" key="3">
    <source>
        <dbReference type="Proteomes" id="UP000246078"/>
    </source>
</evidence>
<reference evidence="2 3" key="1">
    <citation type="journal article" date="2018" name="Microb. Genom.">
        <title>Expanding an expanded genome: long-read sequencing of Trypanosoma cruzi.</title>
        <authorList>
            <person name="Berna L."/>
            <person name="Rodriguez M."/>
            <person name="Chiribao M.L."/>
            <person name="Parodi-Talice A."/>
            <person name="Pita S."/>
            <person name="Rijo G."/>
            <person name="Alvarez-Valin F."/>
            <person name="Robello C."/>
        </authorList>
    </citation>
    <scope>NUCLEOTIDE SEQUENCE [LARGE SCALE GENOMIC DNA]</scope>
    <source>
        <strain evidence="2 3">TCC</strain>
    </source>
</reference>
<evidence type="ECO:0000259" key="1">
    <source>
        <dbReference type="Pfam" id="PF24466"/>
    </source>
</evidence>
<dbReference type="Proteomes" id="UP000246078">
    <property type="component" value="Unassembled WGS sequence"/>
</dbReference>
<proteinExistence type="predicted"/>
<dbReference type="Pfam" id="PF24466">
    <property type="entry name" value="DUF7578"/>
    <property type="match status" value="2"/>
</dbReference>
<evidence type="ECO:0000313" key="2">
    <source>
        <dbReference type="EMBL" id="PWU92834.1"/>
    </source>
</evidence>
<dbReference type="VEuPathDB" id="TriTrypDB:TcCL_Unassigned03425"/>
<gene>
    <name evidence="2" type="ORF">C3747_308g31</name>
</gene>
<comment type="caution">
    <text evidence="2">The sequence shown here is derived from an EMBL/GenBank/DDBJ whole genome shotgun (WGS) entry which is preliminary data.</text>
</comment>
<accession>A0A2V2V978</accession>
<feature type="domain" description="DUF7578" evidence="1">
    <location>
        <begin position="16"/>
        <end position="73"/>
    </location>
</feature>
<feature type="domain" description="DUF7578" evidence="1">
    <location>
        <begin position="157"/>
        <end position="198"/>
    </location>
</feature>
<sequence length="198" mass="22893">MSSTVRDILQEGGTGMTNMKLNDFLWDYVGGGAAVDEDHNLTVEVFFHKPDDYVQDQQPFDEIHNLTEYQGLEGRGILLEATTKLEEEGVFILEEWRNLGRRFTVTLLAREKLDKAFTQVLEEKMVEEKGRAWQQQKLEFTISTNIKDVLFKGGRCFTDIKLNDFLALKLCGWGILRANRNVLLKELFRKPAKYIRDA</sequence>
<dbReference type="AlphaFoldDB" id="A0A2V2V978"/>
<dbReference type="EMBL" id="PRFC01000308">
    <property type="protein sequence ID" value="PWU92834.1"/>
    <property type="molecule type" value="Genomic_DNA"/>
</dbReference>
<protein>
    <submittedName>
        <fullName evidence="2">Putative retrotransposon hot spot (RHS) protein</fullName>
    </submittedName>
</protein>